<name>A0A183T0J4_SCHSO</name>
<dbReference type="Proteomes" id="UP000275846">
    <property type="component" value="Unassembled WGS sequence"/>
</dbReference>
<feature type="compositionally biased region" description="Polar residues" evidence="1">
    <location>
        <begin position="229"/>
        <end position="238"/>
    </location>
</feature>
<dbReference type="WBParaSite" id="SSLN_0001036501-mRNA-1">
    <property type="protein sequence ID" value="SSLN_0001036501-mRNA-1"/>
    <property type="gene ID" value="SSLN_0001036501"/>
</dbReference>
<evidence type="ECO:0000313" key="2">
    <source>
        <dbReference type="EMBL" id="VDL96381.1"/>
    </source>
</evidence>
<dbReference type="OrthoDB" id="410381at2759"/>
<evidence type="ECO:0000313" key="4">
    <source>
        <dbReference type="WBParaSite" id="SSLN_0001036501-mRNA-1"/>
    </source>
</evidence>
<dbReference type="AlphaFoldDB" id="A0A183T0J4"/>
<evidence type="ECO:0000256" key="1">
    <source>
        <dbReference type="SAM" id="MobiDB-lite"/>
    </source>
</evidence>
<evidence type="ECO:0000313" key="3">
    <source>
        <dbReference type="Proteomes" id="UP000275846"/>
    </source>
</evidence>
<proteinExistence type="predicted"/>
<keyword evidence="3" id="KW-1185">Reference proteome</keyword>
<dbReference type="EMBL" id="UYSU01035591">
    <property type="protein sequence ID" value="VDL96381.1"/>
    <property type="molecule type" value="Genomic_DNA"/>
</dbReference>
<reference evidence="2 3" key="2">
    <citation type="submission" date="2018-11" db="EMBL/GenBank/DDBJ databases">
        <authorList>
            <consortium name="Pathogen Informatics"/>
        </authorList>
    </citation>
    <scope>NUCLEOTIDE SEQUENCE [LARGE SCALE GENOMIC DNA]</scope>
    <source>
        <strain evidence="2 3">NST_G2</strain>
    </source>
</reference>
<feature type="region of interest" description="Disordered" evidence="1">
    <location>
        <begin position="199"/>
        <end position="238"/>
    </location>
</feature>
<gene>
    <name evidence="2" type="ORF">SSLN_LOCUS9996</name>
</gene>
<reference evidence="4" key="1">
    <citation type="submission" date="2016-06" db="UniProtKB">
        <authorList>
            <consortium name="WormBaseParasite"/>
        </authorList>
    </citation>
    <scope>IDENTIFICATION</scope>
</reference>
<accession>A0A183T0J4</accession>
<sequence>MREKVAWMPPSSRRWHLLDYVLVWKRELQDILLTKASPSADGWTDHRLVLSNMRLCQQPRRRPLGKQPPALKAGIEYLSLGACCIAGFGHWSDVWRLFRGSFGLIIRAEPVSLSGGAGQEVFYSAAQVCISSSSRIYVVVVVVKQDICLGDGEEEKEVTKTRVCIIKPDERDNDGLYVLARVRVGRAYHVVEGAWAPDALSTAPQPSSPPSTKLSPQRIINQRHDARSQRGSSGNRIF</sequence>
<protein>
    <submittedName>
        <fullName evidence="4">Endo/exonuclease/phosphatase domain-containing protein</fullName>
    </submittedName>
</protein>
<organism evidence="4">
    <name type="scientific">Schistocephalus solidus</name>
    <name type="common">Tapeworm</name>
    <dbReference type="NCBI Taxonomy" id="70667"/>
    <lineage>
        <taxon>Eukaryota</taxon>
        <taxon>Metazoa</taxon>
        <taxon>Spiralia</taxon>
        <taxon>Lophotrochozoa</taxon>
        <taxon>Platyhelminthes</taxon>
        <taxon>Cestoda</taxon>
        <taxon>Eucestoda</taxon>
        <taxon>Diphyllobothriidea</taxon>
        <taxon>Diphyllobothriidae</taxon>
        <taxon>Schistocephalus</taxon>
    </lineage>
</organism>